<feature type="compositionally biased region" description="Low complexity" evidence="6">
    <location>
        <begin position="93"/>
        <end position="108"/>
    </location>
</feature>
<feature type="region of interest" description="Disordered" evidence="6">
    <location>
        <begin position="636"/>
        <end position="674"/>
    </location>
</feature>
<sequence length="984" mass="115051">MTKRPKPPNPMQQLVVLCRRFPDRTNVNRMPLKINPVFVRSLGKCKKIVQNSNKLQTLKRVTDSLTDNTTRNEINVDLISNGNVVNNSIWLNSVNSDSSSTETNNDTTDSGKTEEDTKLDSVKQLLVPVRDPVTNEIRNTLAPIKNVDASGLNVIKNILIPICNKNGFISYDLKKVVVPIKRKSNLNQTPRDGNKVIINIVHPMENVQSKSTPTTSKDSENEIKLPEGNEKPVVRVTSIENKMQCMEDENEAEKDKQEENNQTELTDDEVEQRNEEEEETESFKAPDPETQKEEMDRILENLKTICPVCQRVFKNEIMLQKHIRRFHEKIYPCDKCNKWYPSKLLLQEHKISHEDDSYLQCSMCHLKYKRKIGLKYHHIRVHSNIEPKYMCDYCGKRFKLKIDLGGHIEKTHLNVSHICKICGKVVKNITHHEWQHDRVAKRIVYKYSCNLCRKKFTTRNNLDNHLLMHKDGFKCTLCDKVFSSPYSLGSHKSTKHRRGATCTICEKSFASKSNFYQHVLTHAGIRPYKCDVCGEDFTQRSSVLRHRKIHPGTLPPFTETTHFQYTIFTNNANQLSSNPSTLTHHCPCFREEPIPGQQRNRERNSSYCLTAVDKRSKRRLKHIKSKYLSDEFPRDSVDSDDFENSQNSLGRNSKKLKTGVQTSSLTKETESARSKKDEVEVDRVLDKIKNTCPFCEKRFDDAKKVESHVAYVHRKPYKCDMCKRAYHTVRTLEEHKVIHRPDYYFECKICHVRYKSENSLNRHDMRTHGDYESKYVCELCGRSYKLKTDLTYHMKRSHASELQICRFCGKEVRNVKGHEWRHQKRNKEARYEYTCHLCRKKFLHRSRLDNHLRLHEKGFKCEECGKEYRGTRELVSHRRYKHGQAKILTCILCQKTFPSSSNFYQHVLTHAGIRPYKCDVCEKDFTQRSSLLRHRTHHPGPLPPLHSSRPQIAELARSYLQKLQNDKSCVFDARLRSKSRSSWN</sequence>
<evidence type="ECO:0000259" key="7">
    <source>
        <dbReference type="PROSITE" id="PS50157"/>
    </source>
</evidence>
<dbReference type="GO" id="GO:0008270">
    <property type="term" value="F:zinc ion binding"/>
    <property type="evidence" value="ECO:0007669"/>
    <property type="project" value="UniProtKB-KW"/>
</dbReference>
<feature type="compositionally biased region" description="Basic and acidic residues" evidence="6">
    <location>
        <begin position="217"/>
        <end position="233"/>
    </location>
</feature>
<dbReference type="AlphaFoldDB" id="A0A0N0BKH9"/>
<feature type="region of interest" description="Disordered" evidence="6">
    <location>
        <begin position="203"/>
        <end position="292"/>
    </location>
</feature>
<dbReference type="Pfam" id="PF13912">
    <property type="entry name" value="zf-C2H2_6"/>
    <property type="match status" value="3"/>
</dbReference>
<dbReference type="InterPro" id="IPR036236">
    <property type="entry name" value="Znf_C2H2_sf"/>
</dbReference>
<evidence type="ECO:0000256" key="3">
    <source>
        <dbReference type="ARBA" id="ARBA00022771"/>
    </source>
</evidence>
<dbReference type="PROSITE" id="PS00028">
    <property type="entry name" value="ZINC_FINGER_C2H2_1"/>
    <property type="match status" value="16"/>
</dbReference>
<evidence type="ECO:0000256" key="4">
    <source>
        <dbReference type="ARBA" id="ARBA00022833"/>
    </source>
</evidence>
<dbReference type="PANTHER" id="PTHR24379:SF121">
    <property type="entry name" value="C2H2-TYPE DOMAIN-CONTAINING PROTEIN"/>
    <property type="match status" value="1"/>
</dbReference>
<evidence type="ECO:0000256" key="1">
    <source>
        <dbReference type="ARBA" id="ARBA00022723"/>
    </source>
</evidence>
<keyword evidence="9" id="KW-1185">Reference proteome</keyword>
<feature type="domain" description="C2H2-type" evidence="7">
    <location>
        <begin position="447"/>
        <end position="469"/>
    </location>
</feature>
<dbReference type="EMBL" id="KQ435699">
    <property type="protein sequence ID" value="KOX80618.1"/>
    <property type="molecule type" value="Genomic_DNA"/>
</dbReference>
<feature type="domain" description="C2H2-type" evidence="7">
    <location>
        <begin position="359"/>
        <end position="387"/>
    </location>
</feature>
<feature type="compositionally biased region" description="Basic and acidic residues" evidence="6">
    <location>
        <begin position="109"/>
        <end position="119"/>
    </location>
</feature>
<dbReference type="SMART" id="SM00355">
    <property type="entry name" value="ZnF_C2H2"/>
    <property type="match status" value="17"/>
</dbReference>
<reference evidence="8 9" key="1">
    <citation type="submission" date="2015-07" db="EMBL/GenBank/DDBJ databases">
        <title>The genome of Melipona quadrifasciata.</title>
        <authorList>
            <person name="Pan H."/>
            <person name="Kapheim K."/>
        </authorList>
    </citation>
    <scope>NUCLEOTIDE SEQUENCE [LARGE SCALE GENOMIC DNA]</scope>
    <source>
        <strain evidence="8">0111107301</strain>
        <tissue evidence="8">Whole body</tissue>
    </source>
</reference>
<feature type="domain" description="C2H2-type" evidence="7">
    <location>
        <begin position="304"/>
        <end position="332"/>
    </location>
</feature>
<dbReference type="InterPro" id="IPR013087">
    <property type="entry name" value="Znf_C2H2_type"/>
</dbReference>
<evidence type="ECO:0000256" key="6">
    <source>
        <dbReference type="SAM" id="MobiDB-lite"/>
    </source>
</evidence>
<feature type="domain" description="C2H2-type" evidence="7">
    <location>
        <begin position="528"/>
        <end position="555"/>
    </location>
</feature>
<dbReference type="FunFam" id="3.30.160.60:FF:001049">
    <property type="entry name" value="zinc finger protein 319"/>
    <property type="match status" value="1"/>
</dbReference>
<dbReference type="PROSITE" id="PS50157">
    <property type="entry name" value="ZINC_FINGER_C2H2_2"/>
    <property type="match status" value="15"/>
</dbReference>
<feature type="domain" description="C2H2-type" evidence="7">
    <location>
        <begin position="916"/>
        <end position="943"/>
    </location>
</feature>
<feature type="domain" description="C2H2-type" evidence="7">
    <location>
        <begin position="389"/>
        <end position="412"/>
    </location>
</feature>
<keyword evidence="2" id="KW-0677">Repeat</keyword>
<protein>
    <submittedName>
        <fullName evidence="8">Zinc finger protein 91</fullName>
    </submittedName>
</protein>
<feature type="domain" description="C2H2-type" evidence="7">
    <location>
        <begin position="888"/>
        <end position="915"/>
    </location>
</feature>
<dbReference type="Gene3D" id="3.30.160.60">
    <property type="entry name" value="Classic Zinc Finger"/>
    <property type="match status" value="10"/>
</dbReference>
<dbReference type="OrthoDB" id="6077919at2759"/>
<feature type="region of interest" description="Disordered" evidence="6">
    <location>
        <begin position="93"/>
        <end position="119"/>
    </location>
</feature>
<feature type="domain" description="C2H2-type" evidence="7">
    <location>
        <begin position="473"/>
        <end position="496"/>
    </location>
</feature>
<name>A0A0N0BKH9_9HYME</name>
<feature type="compositionally biased region" description="Basic and acidic residues" evidence="6">
    <location>
        <begin position="281"/>
        <end position="292"/>
    </location>
</feature>
<evidence type="ECO:0000313" key="9">
    <source>
        <dbReference type="Proteomes" id="UP000053105"/>
    </source>
</evidence>
<dbReference type="Proteomes" id="UP000053105">
    <property type="component" value="Unassembled WGS sequence"/>
</dbReference>
<evidence type="ECO:0000256" key="5">
    <source>
        <dbReference type="PROSITE-ProRule" id="PRU00042"/>
    </source>
</evidence>
<feature type="domain" description="C2H2-type" evidence="7">
    <location>
        <begin position="775"/>
        <end position="803"/>
    </location>
</feature>
<feature type="domain" description="C2H2-type" evidence="7">
    <location>
        <begin position="717"/>
        <end position="744"/>
    </location>
</feature>
<dbReference type="Pfam" id="PF00096">
    <property type="entry name" value="zf-C2H2"/>
    <property type="match status" value="6"/>
</dbReference>
<keyword evidence="4" id="KW-0862">Zinc</keyword>
<dbReference type="PANTHER" id="PTHR24379">
    <property type="entry name" value="KRAB AND ZINC FINGER DOMAIN-CONTAINING"/>
    <property type="match status" value="1"/>
</dbReference>
<organism evidence="8 9">
    <name type="scientific">Melipona quadrifasciata</name>
    <dbReference type="NCBI Taxonomy" id="166423"/>
    <lineage>
        <taxon>Eukaryota</taxon>
        <taxon>Metazoa</taxon>
        <taxon>Ecdysozoa</taxon>
        <taxon>Arthropoda</taxon>
        <taxon>Hexapoda</taxon>
        <taxon>Insecta</taxon>
        <taxon>Pterygota</taxon>
        <taxon>Neoptera</taxon>
        <taxon>Endopterygota</taxon>
        <taxon>Hymenoptera</taxon>
        <taxon>Apocrita</taxon>
        <taxon>Aculeata</taxon>
        <taxon>Apoidea</taxon>
        <taxon>Anthophila</taxon>
        <taxon>Apidae</taxon>
        <taxon>Melipona</taxon>
    </lineage>
</organism>
<feature type="domain" description="C2H2-type" evidence="7">
    <location>
        <begin position="745"/>
        <end position="773"/>
    </location>
</feature>
<dbReference type="SUPFAM" id="SSF57667">
    <property type="entry name" value="beta-beta-alpha zinc fingers"/>
    <property type="match status" value="8"/>
</dbReference>
<feature type="compositionally biased region" description="Acidic residues" evidence="6">
    <location>
        <begin position="265"/>
        <end position="280"/>
    </location>
</feature>
<evidence type="ECO:0000256" key="2">
    <source>
        <dbReference type="ARBA" id="ARBA00022737"/>
    </source>
</evidence>
<feature type="domain" description="C2H2-type" evidence="7">
    <location>
        <begin position="859"/>
        <end position="887"/>
    </location>
</feature>
<proteinExistence type="predicted"/>
<feature type="domain" description="C2H2-type" evidence="7">
    <location>
        <begin position="833"/>
        <end position="855"/>
    </location>
</feature>
<accession>A0A0N0BKH9</accession>
<keyword evidence="1" id="KW-0479">Metal-binding</keyword>
<gene>
    <name evidence="8" type="ORF">WN51_05473</name>
</gene>
<feature type="domain" description="C2H2-type" evidence="7">
    <location>
        <begin position="500"/>
        <end position="527"/>
    </location>
</feature>
<dbReference type="GO" id="GO:0006355">
    <property type="term" value="P:regulation of DNA-templated transcription"/>
    <property type="evidence" value="ECO:0007669"/>
    <property type="project" value="UniProtKB-ARBA"/>
</dbReference>
<dbReference type="FunFam" id="3.30.160.60:FF:002343">
    <property type="entry name" value="Zinc finger protein 33A"/>
    <property type="match status" value="1"/>
</dbReference>
<keyword evidence="3 5" id="KW-0863">Zinc-finger</keyword>
<dbReference type="STRING" id="166423.A0A0N0BKH9"/>
<evidence type="ECO:0000313" key="8">
    <source>
        <dbReference type="EMBL" id="KOX80618.1"/>
    </source>
</evidence>
<feature type="domain" description="C2H2-type" evidence="7">
    <location>
        <begin position="331"/>
        <end position="358"/>
    </location>
</feature>
<feature type="compositionally biased region" description="Polar residues" evidence="6">
    <location>
        <begin position="206"/>
        <end position="216"/>
    </location>
</feature>